<feature type="compositionally biased region" description="Polar residues" evidence="9">
    <location>
        <begin position="139"/>
        <end position="159"/>
    </location>
</feature>
<comment type="subcellular location">
    <subcellularLocation>
        <location evidence="1">Nucleus</location>
    </subcellularLocation>
</comment>
<dbReference type="PROSITE" id="PS50114">
    <property type="entry name" value="GATA_ZN_FINGER_2"/>
    <property type="match status" value="1"/>
</dbReference>
<dbReference type="GO" id="GO:0045165">
    <property type="term" value="P:cell fate commitment"/>
    <property type="evidence" value="ECO:0007669"/>
    <property type="project" value="TreeGrafter"/>
</dbReference>
<evidence type="ECO:0000313" key="13">
    <source>
        <dbReference type="WBParaSite" id="PgB04_g036_t03"/>
    </source>
</evidence>
<dbReference type="Gene3D" id="3.30.50.10">
    <property type="entry name" value="Erythroid Transcription Factor GATA-1, subunit A"/>
    <property type="match status" value="1"/>
</dbReference>
<protein>
    <submittedName>
        <fullName evidence="12 13">GATA-type domain-containing protein</fullName>
    </submittedName>
</protein>
<evidence type="ECO:0000313" key="11">
    <source>
        <dbReference type="Proteomes" id="UP000887569"/>
    </source>
</evidence>
<dbReference type="CDD" id="cd00202">
    <property type="entry name" value="ZnF_GATA"/>
    <property type="match status" value="1"/>
</dbReference>
<keyword evidence="11" id="KW-1185">Reference proteome</keyword>
<evidence type="ECO:0000256" key="5">
    <source>
        <dbReference type="ARBA" id="ARBA00023015"/>
    </source>
</evidence>
<evidence type="ECO:0000256" key="6">
    <source>
        <dbReference type="ARBA" id="ARBA00023163"/>
    </source>
</evidence>
<dbReference type="WBParaSite" id="PgB04_g036_t02">
    <property type="protein sequence ID" value="PgB04_g036_t02"/>
    <property type="gene ID" value="PgB04_g036"/>
</dbReference>
<dbReference type="InterPro" id="IPR013088">
    <property type="entry name" value="Znf_NHR/GATA"/>
</dbReference>
<evidence type="ECO:0000256" key="8">
    <source>
        <dbReference type="PROSITE-ProRule" id="PRU00094"/>
    </source>
</evidence>
<dbReference type="InterPro" id="IPR039355">
    <property type="entry name" value="Transcription_factor_GATA"/>
</dbReference>
<dbReference type="PANTHER" id="PTHR10071:SF281">
    <property type="entry name" value="BOX A-BINDING FACTOR-RELATED"/>
    <property type="match status" value="1"/>
</dbReference>
<keyword evidence="5" id="KW-0805">Transcription regulation</keyword>
<evidence type="ECO:0000256" key="9">
    <source>
        <dbReference type="SAM" id="MobiDB-lite"/>
    </source>
</evidence>
<evidence type="ECO:0000256" key="7">
    <source>
        <dbReference type="ARBA" id="ARBA00023242"/>
    </source>
</evidence>
<organism evidence="11 13">
    <name type="scientific">Parascaris univalens</name>
    <name type="common">Nematode worm</name>
    <dbReference type="NCBI Taxonomy" id="6257"/>
    <lineage>
        <taxon>Eukaryota</taxon>
        <taxon>Metazoa</taxon>
        <taxon>Ecdysozoa</taxon>
        <taxon>Nematoda</taxon>
        <taxon>Chromadorea</taxon>
        <taxon>Rhabditida</taxon>
        <taxon>Spirurina</taxon>
        <taxon>Ascaridomorpha</taxon>
        <taxon>Ascaridoidea</taxon>
        <taxon>Ascarididae</taxon>
        <taxon>Parascaris</taxon>
    </lineage>
</organism>
<accession>A0A914ZJR5</accession>
<keyword evidence="4" id="KW-0862">Zinc</keyword>
<dbReference type="Proteomes" id="UP000887569">
    <property type="component" value="Unplaced"/>
</dbReference>
<evidence type="ECO:0000256" key="4">
    <source>
        <dbReference type="ARBA" id="ARBA00022833"/>
    </source>
</evidence>
<keyword evidence="6" id="KW-0804">Transcription</keyword>
<evidence type="ECO:0000256" key="2">
    <source>
        <dbReference type="ARBA" id="ARBA00022723"/>
    </source>
</evidence>
<evidence type="ECO:0000256" key="3">
    <source>
        <dbReference type="ARBA" id="ARBA00022771"/>
    </source>
</evidence>
<dbReference type="GO" id="GO:0005634">
    <property type="term" value="C:nucleus"/>
    <property type="evidence" value="ECO:0007669"/>
    <property type="project" value="UniProtKB-SubCell"/>
</dbReference>
<dbReference type="GO" id="GO:0008270">
    <property type="term" value="F:zinc ion binding"/>
    <property type="evidence" value="ECO:0007669"/>
    <property type="project" value="UniProtKB-KW"/>
</dbReference>
<dbReference type="Pfam" id="PF00320">
    <property type="entry name" value="GATA"/>
    <property type="match status" value="1"/>
</dbReference>
<keyword evidence="7" id="KW-0539">Nucleus</keyword>
<name>A0A914ZJR5_PARUN</name>
<dbReference type="GO" id="GO:0000122">
    <property type="term" value="P:negative regulation of transcription by RNA polymerase II"/>
    <property type="evidence" value="ECO:0007669"/>
    <property type="project" value="TreeGrafter"/>
</dbReference>
<keyword evidence="2" id="KW-0479">Metal-binding</keyword>
<dbReference type="GO" id="GO:0000981">
    <property type="term" value="F:DNA-binding transcription factor activity, RNA polymerase II-specific"/>
    <property type="evidence" value="ECO:0007669"/>
    <property type="project" value="TreeGrafter"/>
</dbReference>
<feature type="compositionally biased region" description="Basic and acidic residues" evidence="9">
    <location>
        <begin position="166"/>
        <end position="177"/>
    </location>
</feature>
<keyword evidence="3 8" id="KW-0863">Zinc-finger</keyword>
<dbReference type="SMART" id="SM00401">
    <property type="entry name" value="ZnF_GATA"/>
    <property type="match status" value="1"/>
</dbReference>
<evidence type="ECO:0000313" key="12">
    <source>
        <dbReference type="WBParaSite" id="PgB04_g036_t02"/>
    </source>
</evidence>
<feature type="region of interest" description="Disordered" evidence="9">
    <location>
        <begin position="109"/>
        <end position="128"/>
    </location>
</feature>
<reference evidence="12 13" key="1">
    <citation type="submission" date="2022-11" db="UniProtKB">
        <authorList>
            <consortium name="WormBaseParasite"/>
        </authorList>
    </citation>
    <scope>IDENTIFICATION</scope>
</reference>
<dbReference type="PROSITE" id="PS00344">
    <property type="entry name" value="GATA_ZN_FINGER_1"/>
    <property type="match status" value="1"/>
</dbReference>
<dbReference type="GO" id="GO:0045944">
    <property type="term" value="P:positive regulation of transcription by RNA polymerase II"/>
    <property type="evidence" value="ECO:0007669"/>
    <property type="project" value="TreeGrafter"/>
</dbReference>
<dbReference type="InterPro" id="IPR000679">
    <property type="entry name" value="Znf_GATA"/>
</dbReference>
<dbReference type="GO" id="GO:0000978">
    <property type="term" value="F:RNA polymerase II cis-regulatory region sequence-specific DNA binding"/>
    <property type="evidence" value="ECO:0007669"/>
    <property type="project" value="TreeGrafter"/>
</dbReference>
<dbReference type="WBParaSite" id="PgB04_g036_t03">
    <property type="protein sequence ID" value="PgB04_g036_t03"/>
    <property type="gene ID" value="PgB04_g036"/>
</dbReference>
<feature type="region of interest" description="Disordered" evidence="9">
    <location>
        <begin position="139"/>
        <end position="177"/>
    </location>
</feature>
<dbReference type="AlphaFoldDB" id="A0A914ZJR5"/>
<dbReference type="SUPFAM" id="SSF57716">
    <property type="entry name" value="Glucocorticoid receptor-like (DNA-binding domain)"/>
    <property type="match status" value="1"/>
</dbReference>
<evidence type="ECO:0000256" key="1">
    <source>
        <dbReference type="ARBA" id="ARBA00004123"/>
    </source>
</evidence>
<dbReference type="PANTHER" id="PTHR10071">
    <property type="entry name" value="TRANSCRIPTION FACTOR GATA FAMILY MEMBER"/>
    <property type="match status" value="1"/>
</dbReference>
<dbReference type="PRINTS" id="PR00619">
    <property type="entry name" value="GATAZNFINGER"/>
</dbReference>
<evidence type="ECO:0000259" key="10">
    <source>
        <dbReference type="PROSITE" id="PS50114"/>
    </source>
</evidence>
<feature type="domain" description="GATA-type" evidence="10">
    <location>
        <begin position="293"/>
        <end position="341"/>
    </location>
</feature>
<sequence length="393" mass="43083">MEIIFKLHIENTKIELKVAPKIIYTMTMVATTPVPLSSSVGCASCRQLHADIKVSVAQITDKLDKLFVRVESLLAQRQHEKGIDTATSAPPDDRLTPIGLFALKEEVSDSIGDEKEVPSPSSRDQGEGDICALSTTRVSMQNAESDTPSTDGSSQTLSGSRKRKPNRETIHKVERECTSVGTTSSCQQLQDTESTTVASAEPLPYSSSIFDSLTLAANLMANGGTNASQQNLFSMLYNQQSHTCSRASTTPPATEDNNNEPVERQPFYDMIDETVTNRTEGEESGGGGASMSRCSNCMTTKTTAWRRDQLGKLVCNACGLYYRLHRTNRPVHMRKDIIQQRFRRRIKDEDTTTSSPHSMLSSLISFSPSAAAATFALFDHQNALQAYNQTAPL</sequence>
<proteinExistence type="predicted"/>